<keyword evidence="5 8" id="KW-0238">DNA-binding</keyword>
<gene>
    <name evidence="11" type="ORF">IT882_11675</name>
</gene>
<keyword evidence="12" id="KW-1185">Reference proteome</keyword>
<reference evidence="11 12" key="1">
    <citation type="submission" date="2020-11" db="EMBL/GenBank/DDBJ databases">
        <title>Amino acid is mineralized and recycled by bacteria in oceanic microbiome.</title>
        <authorList>
            <person name="Zheng L.Y."/>
        </authorList>
    </citation>
    <scope>NUCLEOTIDE SEQUENCE [LARGE SCALE GENOMIC DNA]</scope>
    <source>
        <strain evidence="11 12">A32-1</strain>
    </source>
</reference>
<dbReference type="KEGG" id="msf:IT882_11675"/>
<dbReference type="CDD" id="cd00383">
    <property type="entry name" value="trans_reg_C"/>
    <property type="match status" value="1"/>
</dbReference>
<keyword evidence="4" id="KW-0805">Transcription regulation</keyword>
<dbReference type="Gene3D" id="3.40.50.2300">
    <property type="match status" value="1"/>
</dbReference>
<dbReference type="Proteomes" id="UP000594480">
    <property type="component" value="Chromosome"/>
</dbReference>
<dbReference type="EMBL" id="CP064760">
    <property type="protein sequence ID" value="QPE03907.1"/>
    <property type="molecule type" value="Genomic_DNA"/>
</dbReference>
<evidence type="ECO:0000256" key="7">
    <source>
        <dbReference type="PROSITE-ProRule" id="PRU00169"/>
    </source>
</evidence>
<sequence length="227" mass="24871">MKILLVEDDSGLADMVRRTLTEAGYAADVAFDAPSGIEAFEIDPTYDLVILDLMLPGLERGGMAVCERIRELSSGVPVLMLTALDSMRTKVQGLDAGADDYVVKPFHVAELLARVRALLRRSPTAHAPVLSAQGVSLDPATRTAIRGSRRIELTAKEFAVLEYLMRNTGRIVSSSELIDHAWDSNYDGFSNVVQTYVRYLRQKLTADGEPDIIVTRRGSGYTINPDA</sequence>
<dbReference type="InterPro" id="IPR001789">
    <property type="entry name" value="Sig_transdc_resp-reg_receiver"/>
</dbReference>
<evidence type="ECO:0000256" key="4">
    <source>
        <dbReference type="ARBA" id="ARBA00023015"/>
    </source>
</evidence>
<dbReference type="GO" id="GO:0032993">
    <property type="term" value="C:protein-DNA complex"/>
    <property type="evidence" value="ECO:0007669"/>
    <property type="project" value="TreeGrafter"/>
</dbReference>
<dbReference type="GO" id="GO:0005829">
    <property type="term" value="C:cytosol"/>
    <property type="evidence" value="ECO:0007669"/>
    <property type="project" value="TreeGrafter"/>
</dbReference>
<dbReference type="SMART" id="SM00448">
    <property type="entry name" value="REC"/>
    <property type="match status" value="1"/>
</dbReference>
<organism evidence="11 12">
    <name type="scientific">Microbacterium schleiferi</name>
    <dbReference type="NCBI Taxonomy" id="69362"/>
    <lineage>
        <taxon>Bacteria</taxon>
        <taxon>Bacillati</taxon>
        <taxon>Actinomycetota</taxon>
        <taxon>Actinomycetes</taxon>
        <taxon>Micrococcales</taxon>
        <taxon>Microbacteriaceae</taxon>
        <taxon>Microbacterium</taxon>
    </lineage>
</organism>
<comment type="subcellular location">
    <subcellularLocation>
        <location evidence="1">Cytoplasm</location>
    </subcellularLocation>
</comment>
<dbReference type="RefSeq" id="WP_195691998.1">
    <property type="nucleotide sequence ID" value="NZ_CP064760.1"/>
</dbReference>
<keyword evidence="2 7" id="KW-0597">Phosphoprotein</keyword>
<evidence type="ECO:0000313" key="11">
    <source>
        <dbReference type="EMBL" id="QPE03907.1"/>
    </source>
</evidence>
<evidence type="ECO:0000256" key="5">
    <source>
        <dbReference type="ARBA" id="ARBA00023125"/>
    </source>
</evidence>
<dbReference type="PROSITE" id="PS51755">
    <property type="entry name" value="OMPR_PHOB"/>
    <property type="match status" value="1"/>
</dbReference>
<dbReference type="InterPro" id="IPR001867">
    <property type="entry name" value="OmpR/PhoB-type_DNA-bd"/>
</dbReference>
<name>A0A7S8RGT7_9MICO</name>
<evidence type="ECO:0000313" key="12">
    <source>
        <dbReference type="Proteomes" id="UP000594480"/>
    </source>
</evidence>
<dbReference type="GO" id="GO:0000156">
    <property type="term" value="F:phosphorelay response regulator activity"/>
    <property type="evidence" value="ECO:0007669"/>
    <property type="project" value="TreeGrafter"/>
</dbReference>
<keyword evidence="6" id="KW-0804">Transcription</keyword>
<dbReference type="Gene3D" id="6.10.250.690">
    <property type="match status" value="1"/>
</dbReference>
<dbReference type="Gene3D" id="1.10.10.10">
    <property type="entry name" value="Winged helix-like DNA-binding domain superfamily/Winged helix DNA-binding domain"/>
    <property type="match status" value="1"/>
</dbReference>
<evidence type="ECO:0000256" key="3">
    <source>
        <dbReference type="ARBA" id="ARBA00023012"/>
    </source>
</evidence>
<feature type="DNA-binding region" description="OmpR/PhoB-type" evidence="8">
    <location>
        <begin position="127"/>
        <end position="225"/>
    </location>
</feature>
<evidence type="ECO:0000259" key="10">
    <source>
        <dbReference type="PROSITE" id="PS51755"/>
    </source>
</evidence>
<dbReference type="PANTHER" id="PTHR48111:SF22">
    <property type="entry name" value="REGULATOR OF RPOS"/>
    <property type="match status" value="1"/>
</dbReference>
<evidence type="ECO:0000259" key="9">
    <source>
        <dbReference type="PROSITE" id="PS50110"/>
    </source>
</evidence>
<dbReference type="Pfam" id="PF00486">
    <property type="entry name" value="Trans_reg_C"/>
    <property type="match status" value="1"/>
</dbReference>
<evidence type="ECO:0000256" key="8">
    <source>
        <dbReference type="PROSITE-ProRule" id="PRU01091"/>
    </source>
</evidence>
<dbReference type="InterPro" id="IPR011006">
    <property type="entry name" value="CheY-like_superfamily"/>
</dbReference>
<feature type="modified residue" description="4-aspartylphosphate" evidence="7">
    <location>
        <position position="52"/>
    </location>
</feature>
<dbReference type="AlphaFoldDB" id="A0A7S8RGT7"/>
<dbReference type="SMART" id="SM00862">
    <property type="entry name" value="Trans_reg_C"/>
    <property type="match status" value="1"/>
</dbReference>
<dbReference type="InterPro" id="IPR039420">
    <property type="entry name" value="WalR-like"/>
</dbReference>
<evidence type="ECO:0000256" key="6">
    <source>
        <dbReference type="ARBA" id="ARBA00023163"/>
    </source>
</evidence>
<feature type="domain" description="OmpR/PhoB-type" evidence="10">
    <location>
        <begin position="127"/>
        <end position="225"/>
    </location>
</feature>
<dbReference type="InterPro" id="IPR036388">
    <property type="entry name" value="WH-like_DNA-bd_sf"/>
</dbReference>
<dbReference type="GO" id="GO:0000976">
    <property type="term" value="F:transcription cis-regulatory region binding"/>
    <property type="evidence" value="ECO:0007669"/>
    <property type="project" value="TreeGrafter"/>
</dbReference>
<keyword evidence="3" id="KW-0902">Two-component regulatory system</keyword>
<accession>A0A7S8RGT7</accession>
<dbReference type="PANTHER" id="PTHR48111">
    <property type="entry name" value="REGULATOR OF RPOS"/>
    <property type="match status" value="1"/>
</dbReference>
<protein>
    <submittedName>
        <fullName evidence="11">Response regulator transcription factor</fullName>
    </submittedName>
</protein>
<proteinExistence type="predicted"/>
<feature type="domain" description="Response regulatory" evidence="9">
    <location>
        <begin position="2"/>
        <end position="119"/>
    </location>
</feature>
<dbReference type="GO" id="GO:0006355">
    <property type="term" value="P:regulation of DNA-templated transcription"/>
    <property type="evidence" value="ECO:0007669"/>
    <property type="project" value="InterPro"/>
</dbReference>
<evidence type="ECO:0000256" key="1">
    <source>
        <dbReference type="ARBA" id="ARBA00004496"/>
    </source>
</evidence>
<dbReference type="SUPFAM" id="SSF52172">
    <property type="entry name" value="CheY-like"/>
    <property type="match status" value="1"/>
</dbReference>
<dbReference type="PROSITE" id="PS50110">
    <property type="entry name" value="RESPONSE_REGULATORY"/>
    <property type="match status" value="1"/>
</dbReference>
<evidence type="ECO:0000256" key="2">
    <source>
        <dbReference type="ARBA" id="ARBA00022553"/>
    </source>
</evidence>
<dbReference type="Pfam" id="PF00072">
    <property type="entry name" value="Response_reg"/>
    <property type="match status" value="1"/>
</dbReference>